<evidence type="ECO:0000313" key="1">
    <source>
        <dbReference type="EMBL" id="KAI3696399.1"/>
    </source>
</evidence>
<dbReference type="EMBL" id="CM042043">
    <property type="protein sequence ID" value="KAI3696399.1"/>
    <property type="molecule type" value="Genomic_DNA"/>
</dbReference>
<reference evidence="2" key="1">
    <citation type="journal article" date="2022" name="Mol. Ecol. Resour.">
        <title>The genomes of chicory, endive, great burdock and yacon provide insights into Asteraceae palaeo-polyploidization history and plant inulin production.</title>
        <authorList>
            <person name="Fan W."/>
            <person name="Wang S."/>
            <person name="Wang H."/>
            <person name="Wang A."/>
            <person name="Jiang F."/>
            <person name="Liu H."/>
            <person name="Zhao H."/>
            <person name="Xu D."/>
            <person name="Zhang Y."/>
        </authorList>
    </citation>
    <scope>NUCLEOTIDE SEQUENCE [LARGE SCALE GENOMIC DNA]</scope>
    <source>
        <strain evidence="2">cv. Yunnan</strain>
    </source>
</reference>
<name>A0ACB8ZGG2_9ASTR</name>
<comment type="caution">
    <text evidence="1">The sequence shown here is derived from an EMBL/GenBank/DDBJ whole genome shotgun (WGS) entry which is preliminary data.</text>
</comment>
<gene>
    <name evidence="1" type="ORF">L1987_79413</name>
</gene>
<evidence type="ECO:0000313" key="2">
    <source>
        <dbReference type="Proteomes" id="UP001056120"/>
    </source>
</evidence>
<reference evidence="1 2" key="2">
    <citation type="journal article" date="2022" name="Mol. Ecol. Resour.">
        <title>The genomes of chicory, endive, great burdock and yacon provide insights into Asteraceae paleo-polyploidization history and plant inulin production.</title>
        <authorList>
            <person name="Fan W."/>
            <person name="Wang S."/>
            <person name="Wang H."/>
            <person name="Wang A."/>
            <person name="Jiang F."/>
            <person name="Liu H."/>
            <person name="Zhao H."/>
            <person name="Xu D."/>
            <person name="Zhang Y."/>
        </authorList>
    </citation>
    <scope>NUCLEOTIDE SEQUENCE [LARGE SCALE GENOMIC DNA]</scope>
    <source>
        <strain evidence="2">cv. Yunnan</strain>
        <tissue evidence="1">Leaves</tissue>
    </source>
</reference>
<proteinExistence type="predicted"/>
<accession>A0ACB8ZGG2</accession>
<organism evidence="1 2">
    <name type="scientific">Smallanthus sonchifolius</name>
    <dbReference type="NCBI Taxonomy" id="185202"/>
    <lineage>
        <taxon>Eukaryota</taxon>
        <taxon>Viridiplantae</taxon>
        <taxon>Streptophyta</taxon>
        <taxon>Embryophyta</taxon>
        <taxon>Tracheophyta</taxon>
        <taxon>Spermatophyta</taxon>
        <taxon>Magnoliopsida</taxon>
        <taxon>eudicotyledons</taxon>
        <taxon>Gunneridae</taxon>
        <taxon>Pentapetalae</taxon>
        <taxon>asterids</taxon>
        <taxon>campanulids</taxon>
        <taxon>Asterales</taxon>
        <taxon>Asteraceae</taxon>
        <taxon>Asteroideae</taxon>
        <taxon>Heliantheae alliance</taxon>
        <taxon>Millerieae</taxon>
        <taxon>Smallanthus</taxon>
    </lineage>
</organism>
<protein>
    <submittedName>
        <fullName evidence="1">Uncharacterized protein</fullName>
    </submittedName>
</protein>
<keyword evidence="2" id="KW-1185">Reference proteome</keyword>
<dbReference type="Proteomes" id="UP001056120">
    <property type="component" value="Linkage Group LG26"/>
</dbReference>
<sequence>MDRRTYVTEGNYSNYNDHEGGYVYEPEQRVKWYVVETTTFERVRGPASGYTKYGGAPLRHEHPKEYMLKYAPKDHHEGYELNYGSSYENSSLPRYKEDHMIRGQNFAGMNKYLPTSPTHSLPSKEGLRIRTQRLSGPNKHRPSSPSPERGRHIRMGKFPGPNMHWHGVGLPTTRHHLTAPTNDINEAVSFLVESVNYSSPAQSYEHERRYTRYLLPGLDNWIWILDLPDFTLGWILFPYPYGMFTVDELVDICGIEMHQKQTHKFLNQTKMAGKTYMMKSYSTNTTIPAQRGGYAVDQTKTLERVRAPAAGYTDFVGSPSKLELLNEYVHSPSVSVSPKYDDYKPKSEDSVYYSPRADPRRRGVLDDLSMRAQPLEPQRRYARPAFVFKPNDARHNFTNKGSTWY</sequence>